<evidence type="ECO:0000313" key="2">
    <source>
        <dbReference type="EMBL" id="PTX73830.1"/>
    </source>
</evidence>
<proteinExistence type="predicted"/>
<sequence length="167" mass="17324">MAEPFSLGTKYRAAGWFGEVNEFWRVTMNTTVKTLAIAALMGTVSAPAFADGHMSTSMTCAEWKDLGAEDRMKVAQMALAEIATGDDGESMEDSATATDDGDGVTAAEATDSDNGNATGAEATANESSLTADENTIGDDEMALLERTCDTNLDAMISEAAIGSAGTR</sequence>
<dbReference type="Proteomes" id="UP000244092">
    <property type="component" value="Unassembled WGS sequence"/>
</dbReference>
<evidence type="ECO:0000256" key="1">
    <source>
        <dbReference type="SAM" id="MobiDB-lite"/>
    </source>
</evidence>
<comment type="caution">
    <text evidence="2">The sequence shown here is derived from an EMBL/GenBank/DDBJ whole genome shotgun (WGS) entry which is preliminary data.</text>
</comment>
<evidence type="ECO:0000313" key="3">
    <source>
        <dbReference type="Proteomes" id="UP000244092"/>
    </source>
</evidence>
<name>A0A2T6CEB0_9RHOB</name>
<reference evidence="2 3" key="1">
    <citation type="submission" date="2018-04" db="EMBL/GenBank/DDBJ databases">
        <title>Genomic Encyclopedia of Archaeal and Bacterial Type Strains, Phase II (KMG-II): from individual species to whole genera.</title>
        <authorList>
            <person name="Goeker M."/>
        </authorList>
    </citation>
    <scope>NUCLEOTIDE SEQUENCE [LARGE SCALE GENOMIC DNA]</scope>
    <source>
        <strain evidence="2 3">DSM 12244</strain>
    </source>
</reference>
<feature type="region of interest" description="Disordered" evidence="1">
    <location>
        <begin position="83"/>
        <end position="138"/>
    </location>
</feature>
<organism evidence="2 3">
    <name type="scientific">Sulfitobacter mediterraneus</name>
    <dbReference type="NCBI Taxonomy" id="83219"/>
    <lineage>
        <taxon>Bacteria</taxon>
        <taxon>Pseudomonadati</taxon>
        <taxon>Pseudomonadota</taxon>
        <taxon>Alphaproteobacteria</taxon>
        <taxon>Rhodobacterales</taxon>
        <taxon>Roseobacteraceae</taxon>
        <taxon>Sulfitobacter</taxon>
    </lineage>
</organism>
<accession>A0A2T6CEB0</accession>
<gene>
    <name evidence="2" type="ORF">C8N31_10526</name>
</gene>
<evidence type="ECO:0008006" key="4">
    <source>
        <dbReference type="Google" id="ProtNLM"/>
    </source>
</evidence>
<dbReference type="EMBL" id="QBKU01000005">
    <property type="protein sequence ID" value="PTX73830.1"/>
    <property type="molecule type" value="Genomic_DNA"/>
</dbReference>
<dbReference type="AlphaFoldDB" id="A0A2T6CEB0"/>
<feature type="compositionally biased region" description="Low complexity" evidence="1">
    <location>
        <begin position="115"/>
        <end position="128"/>
    </location>
</feature>
<protein>
    <recommendedName>
        <fullName evidence="4">HdeA/HdeB family protein</fullName>
    </recommendedName>
</protein>